<reference evidence="1 2" key="1">
    <citation type="submission" date="2020-07" db="EMBL/GenBank/DDBJ databases">
        <authorList>
            <person name="Bortz R.L."/>
            <person name="Bai C."/>
            <person name="Brody A."/>
            <person name="Douse D."/>
            <person name="Feder N.M."/>
            <person name="Fischer E."/>
            <person name="Kim I."/>
            <person name="Kornbau S."/>
            <person name="Malek C.E."/>
            <person name="Menendez J.A."/>
            <person name="Moore R.J."/>
            <person name="Pinkovsky V.I."/>
            <person name="Raghavan D."/>
            <person name="Reznik A.S."/>
            <person name="Sciarra A.R."/>
            <person name="Starinsky S.F."/>
            <person name="Vaughan O."/>
            <person name="Walker S.E."/>
            <person name="Wiemann J."/>
            <person name="Butela K.A."/>
            <person name="Garlena R.A."/>
            <person name="Russell D.A."/>
            <person name="Pope W.H."/>
            <person name="Jacobs-Sera D."/>
            <person name="Hatfull G.F."/>
        </authorList>
    </citation>
    <scope>NUCLEOTIDE SEQUENCE [LARGE SCALE GENOMIC DNA]</scope>
</reference>
<dbReference type="EMBL" id="MT771343">
    <property type="protein sequence ID" value="QOC56082.1"/>
    <property type="molecule type" value="Genomic_DNA"/>
</dbReference>
<dbReference type="GeneID" id="65128414"/>
<organism evidence="1 2">
    <name type="scientific">Gordonia phage Clown</name>
    <dbReference type="NCBI Taxonomy" id="2759393"/>
    <lineage>
        <taxon>Viruses</taxon>
        <taxon>Duplodnaviria</taxon>
        <taxon>Heunggongvirae</taxon>
        <taxon>Uroviricota</taxon>
        <taxon>Caudoviricetes</taxon>
        <taxon>Stackebrandtviridae</taxon>
        <taxon>Frickvirinae</taxon>
        <taxon>Clownvirus</taxon>
        <taxon>Clownvirus clown</taxon>
    </lineage>
</organism>
<evidence type="ECO:0000313" key="1">
    <source>
        <dbReference type="EMBL" id="QOC56082.1"/>
    </source>
</evidence>
<sequence length="54" mass="6011">MEARLAVRAAELNYRDALSTNPPGSFALYDAAKSLTDTRADLDRIQKDIQKELS</sequence>
<dbReference type="Proteomes" id="UP000516645">
    <property type="component" value="Segment"/>
</dbReference>
<keyword evidence="2" id="KW-1185">Reference proteome</keyword>
<evidence type="ECO:0000313" key="2">
    <source>
        <dbReference type="Proteomes" id="UP000516645"/>
    </source>
</evidence>
<name>A0A7L7SI21_9CAUD</name>
<dbReference type="KEGG" id="vg:65128414"/>
<proteinExistence type="predicted"/>
<protein>
    <submittedName>
        <fullName evidence="1">Uncharacterized protein</fullName>
    </submittedName>
</protein>
<gene>
    <name evidence="1" type="primary">84</name>
    <name evidence="1" type="ORF">SEA_CLOWN_84</name>
</gene>
<dbReference type="RefSeq" id="YP_010110124.1">
    <property type="nucleotide sequence ID" value="NC_055867.1"/>
</dbReference>
<accession>A0A7L7SI21</accession>